<dbReference type="Pfam" id="PF00232">
    <property type="entry name" value="Glyco_hydro_1"/>
    <property type="match status" value="1"/>
</dbReference>
<sequence>MKSFANVTLFLLQSFLFPLYSSSLHQTSPDNSSPFPSDFLFGTSSSAYQYEGAYLTDGKGLNNWDVFSHEKPGMHVFIWISFAYVRSEGK</sequence>
<dbReference type="Gramene" id="Bo1g098640.1">
    <property type="protein sequence ID" value="Bo1g098640.1"/>
    <property type="gene ID" value="Bo1g098640"/>
</dbReference>
<reference evidence="11 12" key="1">
    <citation type="journal article" date="2014" name="Genome Biol.">
        <title>Transcriptome and methylome profiling reveals relics of genome dominance in the mesopolyploid Brassica oleracea.</title>
        <authorList>
            <person name="Parkin I.A."/>
            <person name="Koh C."/>
            <person name="Tang H."/>
            <person name="Robinson S.J."/>
            <person name="Kagale S."/>
            <person name="Clarke W.E."/>
            <person name="Town C.D."/>
            <person name="Nixon J."/>
            <person name="Krishnakumar V."/>
            <person name="Bidwell S.L."/>
            <person name="Denoeud F."/>
            <person name="Belcram H."/>
            <person name="Links M.G."/>
            <person name="Just J."/>
            <person name="Clarke C."/>
            <person name="Bender T."/>
            <person name="Huebert T."/>
            <person name="Mason A.S."/>
            <person name="Pires J.C."/>
            <person name="Barker G."/>
            <person name="Moore J."/>
            <person name="Walley P.G."/>
            <person name="Manoli S."/>
            <person name="Batley J."/>
            <person name="Edwards D."/>
            <person name="Nelson M.N."/>
            <person name="Wang X."/>
            <person name="Paterson A.H."/>
            <person name="King G."/>
            <person name="Bancroft I."/>
            <person name="Chalhoub B."/>
            <person name="Sharpe A.G."/>
        </authorList>
    </citation>
    <scope>NUCLEOTIDE SEQUENCE</scope>
    <source>
        <strain evidence="11 12">cv. TO1000</strain>
    </source>
</reference>
<evidence type="ECO:0000313" key="12">
    <source>
        <dbReference type="Proteomes" id="UP000032141"/>
    </source>
</evidence>
<dbReference type="HOGENOM" id="CLU_2443882_0_0_1"/>
<dbReference type="AlphaFoldDB" id="A0A0D3AAU9"/>
<feature type="chain" id="PRO_5002256820" description="thioglucosidase" evidence="10">
    <location>
        <begin position="24"/>
        <end position="90"/>
    </location>
</feature>
<dbReference type="Proteomes" id="UP000032141">
    <property type="component" value="Chromosome C1"/>
</dbReference>
<comment type="subcellular location">
    <subcellularLocation>
        <location evidence="2">Vacuole</location>
    </subcellularLocation>
</comment>
<dbReference type="GO" id="GO:0005975">
    <property type="term" value="P:carbohydrate metabolic process"/>
    <property type="evidence" value="ECO:0007669"/>
    <property type="project" value="InterPro"/>
</dbReference>
<name>A0A0D3AAU9_BRAOL</name>
<feature type="signal peptide" evidence="10">
    <location>
        <begin position="1"/>
        <end position="23"/>
    </location>
</feature>
<evidence type="ECO:0000256" key="7">
    <source>
        <dbReference type="ARBA" id="ARBA00032643"/>
    </source>
</evidence>
<keyword evidence="12" id="KW-1185">Reference proteome</keyword>
<dbReference type="Gene3D" id="3.20.20.80">
    <property type="entry name" value="Glycosidases"/>
    <property type="match status" value="1"/>
</dbReference>
<dbReference type="GO" id="GO:0005773">
    <property type="term" value="C:vacuole"/>
    <property type="evidence" value="ECO:0007669"/>
    <property type="project" value="UniProtKB-SubCell"/>
</dbReference>
<evidence type="ECO:0000256" key="2">
    <source>
        <dbReference type="ARBA" id="ARBA00004116"/>
    </source>
</evidence>
<dbReference type="EnsemblPlants" id="Bo1g098640.1">
    <property type="protein sequence ID" value="Bo1g098640.1"/>
    <property type="gene ID" value="Bo1g098640"/>
</dbReference>
<evidence type="ECO:0000256" key="6">
    <source>
        <dbReference type="ARBA" id="ARBA00022801"/>
    </source>
</evidence>
<evidence type="ECO:0000256" key="5">
    <source>
        <dbReference type="ARBA" id="ARBA00022554"/>
    </source>
</evidence>
<evidence type="ECO:0000256" key="1">
    <source>
        <dbReference type="ARBA" id="ARBA00003014"/>
    </source>
</evidence>
<evidence type="ECO:0000256" key="8">
    <source>
        <dbReference type="ARBA" id="ARBA00032797"/>
    </source>
</evidence>
<organism evidence="11 12">
    <name type="scientific">Brassica oleracea var. oleracea</name>
    <dbReference type="NCBI Taxonomy" id="109376"/>
    <lineage>
        <taxon>Eukaryota</taxon>
        <taxon>Viridiplantae</taxon>
        <taxon>Streptophyta</taxon>
        <taxon>Embryophyta</taxon>
        <taxon>Tracheophyta</taxon>
        <taxon>Spermatophyta</taxon>
        <taxon>Magnoliopsida</taxon>
        <taxon>eudicotyledons</taxon>
        <taxon>Gunneridae</taxon>
        <taxon>Pentapetalae</taxon>
        <taxon>rosids</taxon>
        <taxon>malvids</taxon>
        <taxon>Brassicales</taxon>
        <taxon>Brassicaceae</taxon>
        <taxon>Brassiceae</taxon>
        <taxon>Brassica</taxon>
    </lineage>
</organism>
<dbReference type="EC" id="3.2.1.147" evidence="4"/>
<comment type="catalytic activity">
    <reaction evidence="9">
        <text>a thioglucoside + H2O = a sugar + a thiol.</text>
        <dbReference type="EC" id="3.2.1.147"/>
    </reaction>
</comment>
<keyword evidence="10" id="KW-0732">Signal</keyword>
<dbReference type="InterPro" id="IPR001360">
    <property type="entry name" value="Glyco_hydro_1"/>
</dbReference>
<evidence type="ECO:0000313" key="11">
    <source>
        <dbReference type="EnsemblPlants" id="Bo1g098640.1"/>
    </source>
</evidence>
<dbReference type="InterPro" id="IPR033132">
    <property type="entry name" value="GH_1_N_CS"/>
</dbReference>
<reference evidence="11" key="2">
    <citation type="submission" date="2015-03" db="UniProtKB">
        <authorList>
            <consortium name="EnsemblPlants"/>
        </authorList>
    </citation>
    <scope>IDENTIFICATION</scope>
</reference>
<dbReference type="eggNOG" id="KOG0626">
    <property type="taxonomic scope" value="Eukaryota"/>
</dbReference>
<evidence type="ECO:0000256" key="9">
    <source>
        <dbReference type="ARBA" id="ARBA00034026"/>
    </source>
</evidence>
<evidence type="ECO:0000256" key="3">
    <source>
        <dbReference type="ARBA" id="ARBA00010838"/>
    </source>
</evidence>
<evidence type="ECO:0000256" key="10">
    <source>
        <dbReference type="SAM" id="SignalP"/>
    </source>
</evidence>
<evidence type="ECO:0000256" key="4">
    <source>
        <dbReference type="ARBA" id="ARBA00012250"/>
    </source>
</evidence>
<dbReference type="InterPro" id="IPR017853">
    <property type="entry name" value="GH"/>
</dbReference>
<comment type="similarity">
    <text evidence="3">Belongs to the glycosyl hydrolase 1 family.</text>
</comment>
<proteinExistence type="inferred from homology"/>
<comment type="function">
    <text evidence="1">Degradation of glucosinolates (glucose residue linked by a thioglucoside bound to an amino acid derivative) to glucose, sulfate and any of the products: thiocyanates, isothiocyanates, nitriles, epithionitriles or oxazolidine-2-thiones.</text>
</comment>
<dbReference type="PROSITE" id="PS00653">
    <property type="entry name" value="GLYCOSYL_HYDROL_F1_2"/>
    <property type="match status" value="1"/>
</dbReference>
<dbReference type="GO" id="GO:0019137">
    <property type="term" value="F:thioglucosidase activity"/>
    <property type="evidence" value="ECO:0007669"/>
    <property type="project" value="UniProtKB-EC"/>
</dbReference>
<dbReference type="SUPFAM" id="SSF51445">
    <property type="entry name" value="(Trans)glycosidases"/>
    <property type="match status" value="1"/>
</dbReference>
<keyword evidence="6" id="KW-0378">Hydrolase</keyword>
<keyword evidence="5" id="KW-0926">Vacuole</keyword>
<protein>
    <recommendedName>
        <fullName evidence="4">thioglucosidase</fullName>
        <ecNumber evidence="4">3.2.1.147</ecNumber>
    </recommendedName>
    <alternativeName>
        <fullName evidence="7">Sinigrinase</fullName>
    </alternativeName>
    <alternativeName>
        <fullName evidence="8">Thioglucosidase</fullName>
    </alternativeName>
</protein>
<accession>A0A0D3AAU9</accession>